<dbReference type="AlphaFoldDB" id="A0A6A6X8X6"/>
<dbReference type="SUPFAM" id="SSF57701">
    <property type="entry name" value="Zn2/Cys6 DNA-binding domain"/>
    <property type="match status" value="1"/>
</dbReference>
<feature type="region of interest" description="Disordered" evidence="2">
    <location>
        <begin position="145"/>
        <end position="165"/>
    </location>
</feature>
<accession>A0A6A6X8X6</accession>
<dbReference type="GO" id="GO:0000981">
    <property type="term" value="F:DNA-binding transcription factor activity, RNA polymerase II-specific"/>
    <property type="evidence" value="ECO:0007669"/>
    <property type="project" value="InterPro"/>
</dbReference>
<dbReference type="Gene3D" id="4.10.240.10">
    <property type="entry name" value="Zn(2)-C6 fungal-type DNA-binding domain"/>
    <property type="match status" value="1"/>
</dbReference>
<dbReference type="InterPro" id="IPR001138">
    <property type="entry name" value="Zn2Cys6_DnaBD"/>
</dbReference>
<proteinExistence type="predicted"/>
<evidence type="ECO:0000313" key="5">
    <source>
        <dbReference type="Proteomes" id="UP000799757"/>
    </source>
</evidence>
<dbReference type="PROSITE" id="PS50048">
    <property type="entry name" value="ZN2_CY6_FUNGAL_2"/>
    <property type="match status" value="1"/>
</dbReference>
<sequence>MPGAKNPNTCEACRALKQKCDGNRPGCGRCDKKGTICVFPSPIIGSGTVAATQKDERAARARVEEGESRGEARAEVVEHAHEGGVDSQHFEVGNTNDDGDGYGDEGGDTRMEDHGVQEMEKQPPKQWSDKQAFTGRQALQNTGNGMIVDAKSPNSKTTTLAPDSTLAKKTSTKKKYVVCDPEERIRIVAAEASAELKRGQLQAEAMLTLRAGDNRSEPRPVGFDDIDISVLDSKAILAWTVVCQKVHSCINFRDKVVEWDVAGTKRTELRNLILDIRGMQKLWKKTPELVLGMGRLAQLLGQFHDFYEQLGAWGTDEEKTSYTVTTEKESSAERQFLSARASDGV</sequence>
<feature type="compositionally biased region" description="Polar residues" evidence="2">
    <location>
        <begin position="152"/>
        <end position="162"/>
    </location>
</feature>
<feature type="compositionally biased region" description="Acidic residues" evidence="2">
    <location>
        <begin position="97"/>
        <end position="106"/>
    </location>
</feature>
<evidence type="ECO:0000256" key="1">
    <source>
        <dbReference type="ARBA" id="ARBA00023242"/>
    </source>
</evidence>
<dbReference type="EMBL" id="MU001977">
    <property type="protein sequence ID" value="KAF2792287.1"/>
    <property type="molecule type" value="Genomic_DNA"/>
</dbReference>
<organism evidence="4 5">
    <name type="scientific">Melanomma pulvis-pyrius CBS 109.77</name>
    <dbReference type="NCBI Taxonomy" id="1314802"/>
    <lineage>
        <taxon>Eukaryota</taxon>
        <taxon>Fungi</taxon>
        <taxon>Dikarya</taxon>
        <taxon>Ascomycota</taxon>
        <taxon>Pezizomycotina</taxon>
        <taxon>Dothideomycetes</taxon>
        <taxon>Pleosporomycetidae</taxon>
        <taxon>Pleosporales</taxon>
        <taxon>Melanommataceae</taxon>
        <taxon>Melanomma</taxon>
    </lineage>
</organism>
<dbReference type="Pfam" id="PF00172">
    <property type="entry name" value="Zn_clus"/>
    <property type="match status" value="1"/>
</dbReference>
<dbReference type="InterPro" id="IPR036864">
    <property type="entry name" value="Zn2-C6_fun-type_DNA-bd_sf"/>
</dbReference>
<evidence type="ECO:0000259" key="3">
    <source>
        <dbReference type="PROSITE" id="PS50048"/>
    </source>
</evidence>
<gene>
    <name evidence="4" type="ORF">K505DRAFT_338818</name>
</gene>
<feature type="region of interest" description="Disordered" evidence="2">
    <location>
        <begin position="87"/>
        <end position="109"/>
    </location>
</feature>
<dbReference type="PROSITE" id="PS00463">
    <property type="entry name" value="ZN2_CY6_FUNGAL_1"/>
    <property type="match status" value="1"/>
</dbReference>
<reference evidence="4" key="1">
    <citation type="journal article" date="2020" name="Stud. Mycol.">
        <title>101 Dothideomycetes genomes: a test case for predicting lifestyles and emergence of pathogens.</title>
        <authorList>
            <person name="Haridas S."/>
            <person name="Albert R."/>
            <person name="Binder M."/>
            <person name="Bloem J."/>
            <person name="Labutti K."/>
            <person name="Salamov A."/>
            <person name="Andreopoulos B."/>
            <person name="Baker S."/>
            <person name="Barry K."/>
            <person name="Bills G."/>
            <person name="Bluhm B."/>
            <person name="Cannon C."/>
            <person name="Castanera R."/>
            <person name="Culley D."/>
            <person name="Daum C."/>
            <person name="Ezra D."/>
            <person name="Gonzalez J."/>
            <person name="Henrissat B."/>
            <person name="Kuo A."/>
            <person name="Liang C."/>
            <person name="Lipzen A."/>
            <person name="Lutzoni F."/>
            <person name="Magnuson J."/>
            <person name="Mondo S."/>
            <person name="Nolan M."/>
            <person name="Ohm R."/>
            <person name="Pangilinan J."/>
            <person name="Park H.-J."/>
            <person name="Ramirez L."/>
            <person name="Alfaro M."/>
            <person name="Sun H."/>
            <person name="Tritt A."/>
            <person name="Yoshinaga Y."/>
            <person name="Zwiers L.-H."/>
            <person name="Turgeon B."/>
            <person name="Goodwin S."/>
            <person name="Spatafora J."/>
            <person name="Crous P."/>
            <person name="Grigoriev I."/>
        </authorList>
    </citation>
    <scope>NUCLEOTIDE SEQUENCE</scope>
    <source>
        <strain evidence="4">CBS 109.77</strain>
    </source>
</reference>
<evidence type="ECO:0000256" key="2">
    <source>
        <dbReference type="SAM" id="MobiDB-lite"/>
    </source>
</evidence>
<feature type="domain" description="Zn(2)-C6 fungal-type" evidence="3">
    <location>
        <begin position="9"/>
        <end position="39"/>
    </location>
</feature>
<name>A0A6A6X8X6_9PLEO</name>
<dbReference type="GO" id="GO:0008270">
    <property type="term" value="F:zinc ion binding"/>
    <property type="evidence" value="ECO:0007669"/>
    <property type="project" value="InterPro"/>
</dbReference>
<evidence type="ECO:0000313" key="4">
    <source>
        <dbReference type="EMBL" id="KAF2792287.1"/>
    </source>
</evidence>
<dbReference type="Proteomes" id="UP000799757">
    <property type="component" value="Unassembled WGS sequence"/>
</dbReference>
<dbReference type="OrthoDB" id="5333823at2759"/>
<keyword evidence="5" id="KW-1185">Reference proteome</keyword>
<dbReference type="CDD" id="cd00067">
    <property type="entry name" value="GAL4"/>
    <property type="match status" value="1"/>
</dbReference>
<keyword evidence="1" id="KW-0539">Nucleus</keyword>
<dbReference type="SMART" id="SM00066">
    <property type="entry name" value="GAL4"/>
    <property type="match status" value="1"/>
</dbReference>
<protein>
    <recommendedName>
        <fullName evidence="3">Zn(2)-C6 fungal-type domain-containing protein</fullName>
    </recommendedName>
</protein>